<reference evidence="7 8" key="1">
    <citation type="submission" date="2018-06" db="EMBL/GenBank/DDBJ databases">
        <title>Mucibacter soli gen. nov., sp. nov., a new member of the family Chitinophagaceae producing mucin.</title>
        <authorList>
            <person name="Kim M.-K."/>
            <person name="Park S."/>
            <person name="Kim T.-S."/>
            <person name="Joung Y."/>
            <person name="Han J.-H."/>
            <person name="Kim S.B."/>
        </authorList>
    </citation>
    <scope>NUCLEOTIDE SEQUENCE [LARGE SCALE GENOMIC DNA]</scope>
    <source>
        <strain evidence="7 8">R1-15</strain>
    </source>
</reference>
<keyword evidence="3 6" id="KW-0812">Transmembrane</keyword>
<dbReference type="AlphaFoldDB" id="A0A2W2B7E2"/>
<comment type="subcellular location">
    <subcellularLocation>
        <location evidence="1">Membrane</location>
        <topology evidence="1">Multi-pass membrane protein</topology>
    </subcellularLocation>
</comment>
<keyword evidence="8" id="KW-1185">Reference proteome</keyword>
<dbReference type="PANTHER" id="PTHR10057:SF0">
    <property type="entry name" value="TRANSLOCATOR PROTEIN"/>
    <property type="match status" value="1"/>
</dbReference>
<dbReference type="Proteomes" id="UP000248745">
    <property type="component" value="Unassembled WGS sequence"/>
</dbReference>
<feature type="transmembrane region" description="Helical" evidence="6">
    <location>
        <begin position="137"/>
        <end position="158"/>
    </location>
</feature>
<dbReference type="EMBL" id="QKTW01000021">
    <property type="protein sequence ID" value="PZF71937.1"/>
    <property type="molecule type" value="Genomic_DNA"/>
</dbReference>
<dbReference type="InterPro" id="IPR038330">
    <property type="entry name" value="TspO/MBR-related_sf"/>
</dbReference>
<dbReference type="PANTHER" id="PTHR10057">
    <property type="entry name" value="PERIPHERAL-TYPE BENZODIAZEPINE RECEPTOR"/>
    <property type="match status" value="1"/>
</dbReference>
<dbReference type="Gene3D" id="1.20.1260.100">
    <property type="entry name" value="TspO/MBR protein"/>
    <property type="match status" value="1"/>
</dbReference>
<keyword evidence="5 6" id="KW-0472">Membrane</keyword>
<evidence type="ECO:0000256" key="2">
    <source>
        <dbReference type="ARBA" id="ARBA00007524"/>
    </source>
</evidence>
<evidence type="ECO:0008006" key="9">
    <source>
        <dbReference type="Google" id="ProtNLM"/>
    </source>
</evidence>
<evidence type="ECO:0000256" key="3">
    <source>
        <dbReference type="ARBA" id="ARBA00022692"/>
    </source>
</evidence>
<dbReference type="OrthoDB" id="9795496at2"/>
<evidence type="ECO:0000256" key="5">
    <source>
        <dbReference type="ARBA" id="ARBA00023136"/>
    </source>
</evidence>
<comment type="caution">
    <text evidence="7">The sequence shown here is derived from an EMBL/GenBank/DDBJ whole genome shotgun (WGS) entry which is preliminary data.</text>
</comment>
<feature type="transmembrane region" description="Helical" evidence="6">
    <location>
        <begin position="109"/>
        <end position="130"/>
    </location>
</feature>
<proteinExistence type="inferred from homology"/>
<organism evidence="7 8">
    <name type="scientific">Taibaiella soli</name>
    <dbReference type="NCBI Taxonomy" id="1649169"/>
    <lineage>
        <taxon>Bacteria</taxon>
        <taxon>Pseudomonadati</taxon>
        <taxon>Bacteroidota</taxon>
        <taxon>Chitinophagia</taxon>
        <taxon>Chitinophagales</taxon>
        <taxon>Chitinophagaceae</taxon>
        <taxon>Taibaiella</taxon>
    </lineage>
</organism>
<dbReference type="GO" id="GO:0016020">
    <property type="term" value="C:membrane"/>
    <property type="evidence" value="ECO:0007669"/>
    <property type="project" value="UniProtKB-SubCell"/>
</dbReference>
<dbReference type="GO" id="GO:0033013">
    <property type="term" value="P:tetrapyrrole metabolic process"/>
    <property type="evidence" value="ECO:0007669"/>
    <property type="project" value="UniProtKB-ARBA"/>
</dbReference>
<dbReference type="Pfam" id="PF03073">
    <property type="entry name" value="TspO_MBR"/>
    <property type="match status" value="1"/>
</dbReference>
<dbReference type="RefSeq" id="WP_110999879.1">
    <property type="nucleotide sequence ID" value="NZ_QKTW01000021.1"/>
</dbReference>
<accession>A0A2W2B7E2</accession>
<dbReference type="InterPro" id="IPR004307">
    <property type="entry name" value="TspO_MBR"/>
</dbReference>
<evidence type="ECO:0000313" key="7">
    <source>
        <dbReference type="EMBL" id="PZF71937.1"/>
    </source>
</evidence>
<dbReference type="CDD" id="cd15904">
    <property type="entry name" value="TSPO_MBR"/>
    <property type="match status" value="1"/>
</dbReference>
<evidence type="ECO:0000313" key="8">
    <source>
        <dbReference type="Proteomes" id="UP000248745"/>
    </source>
</evidence>
<keyword evidence="4 6" id="KW-1133">Transmembrane helix</keyword>
<evidence type="ECO:0000256" key="1">
    <source>
        <dbReference type="ARBA" id="ARBA00004141"/>
    </source>
</evidence>
<comment type="similarity">
    <text evidence="2">Belongs to the TspO/BZRP family.</text>
</comment>
<sequence length="168" mass="19344">MRREEKFLWLKISLLTAAVSVLGMLSSGKRTKTEKYYNKKLKTPVWAPPGWLFGPAWTFNNLFLIRALFRLMDKEADVEDRKKLLGMQAAIWVCFFSFGYVFFKKRSPVLGAVWTQTDALLALASFVIAIRKDKKLAANYAPLLVWTWFASSVAWYTAVKNPDPLLNR</sequence>
<evidence type="ECO:0000256" key="4">
    <source>
        <dbReference type="ARBA" id="ARBA00022989"/>
    </source>
</evidence>
<protein>
    <recommendedName>
        <fullName evidence="9">Tryptophan-rich sensory protein</fullName>
    </recommendedName>
</protein>
<feature type="transmembrane region" description="Helical" evidence="6">
    <location>
        <begin position="52"/>
        <end position="72"/>
    </location>
</feature>
<name>A0A2W2B7E2_9BACT</name>
<feature type="transmembrane region" description="Helical" evidence="6">
    <location>
        <begin position="84"/>
        <end position="103"/>
    </location>
</feature>
<gene>
    <name evidence="7" type="ORF">DN068_15625</name>
</gene>
<evidence type="ECO:0000256" key="6">
    <source>
        <dbReference type="SAM" id="Phobius"/>
    </source>
</evidence>